<dbReference type="SUPFAM" id="SSF56317">
    <property type="entry name" value="Carbon-nitrogen hydrolase"/>
    <property type="match status" value="1"/>
</dbReference>
<evidence type="ECO:0000256" key="1">
    <source>
        <dbReference type="ARBA" id="ARBA00005188"/>
    </source>
</evidence>
<dbReference type="InterPro" id="IPR014445">
    <property type="entry name" value="Gln-dep_NAD_synthase"/>
</dbReference>
<dbReference type="OrthoDB" id="9803818at2"/>
<evidence type="ECO:0000313" key="11">
    <source>
        <dbReference type="EMBL" id="ACI16932.1"/>
    </source>
</evidence>
<dbReference type="KEGG" id="cpo:COPRO5265_0801"/>
<accession>B5Y8Q1</accession>
<protein>
    <recommendedName>
        <fullName evidence="7 8">Glutamine-dependent NAD(+) synthetase</fullName>
        <ecNumber evidence="7 8">6.3.5.1</ecNumber>
    </recommendedName>
    <alternativeName>
        <fullName evidence="7 8">NAD(+) synthase [glutamine-hydrolyzing]</fullName>
    </alternativeName>
</protein>
<dbReference type="InterPro" id="IPR022310">
    <property type="entry name" value="NAD/GMP_synthase"/>
</dbReference>
<dbReference type="GO" id="GO:0005737">
    <property type="term" value="C:cytoplasm"/>
    <property type="evidence" value="ECO:0007669"/>
    <property type="project" value="InterPro"/>
</dbReference>
<name>B5Y8Q1_COPPD</name>
<feature type="binding site" evidence="7">
    <location>
        <position position="534"/>
    </location>
    <ligand>
        <name>deamido-NAD(+)</name>
        <dbReference type="ChEBI" id="CHEBI:58437"/>
        <note>ligand shared between two neighboring subunits</note>
    </ligand>
</feature>
<feature type="active site" description="Nucleophile; for glutaminase activity" evidence="7">
    <location>
        <position position="143"/>
    </location>
</feature>
<evidence type="ECO:0000256" key="6">
    <source>
        <dbReference type="ARBA" id="ARBA00023027"/>
    </source>
</evidence>
<keyword evidence="12" id="KW-1185">Reference proteome</keyword>
<keyword evidence="5 7" id="KW-0067">ATP-binding</keyword>
<dbReference type="Gene3D" id="3.40.50.620">
    <property type="entry name" value="HUPs"/>
    <property type="match status" value="1"/>
</dbReference>
<dbReference type="HOGENOM" id="CLU_022313_2_0_9"/>
<keyword evidence="4 7" id="KW-0547">Nucleotide-binding</keyword>
<dbReference type="UniPathway" id="UPA00253">
    <property type="reaction ID" value="UER00334"/>
</dbReference>
<evidence type="ECO:0000256" key="5">
    <source>
        <dbReference type="ARBA" id="ARBA00022840"/>
    </source>
</evidence>
<dbReference type="InterPro" id="IPR003694">
    <property type="entry name" value="NAD_synthase"/>
</dbReference>
<sequence length="570" mass="63247">MKIGLAQINPKVGDFNGNKQKILHALDALKEAEIVVFPELALTGYPPEDLLFNRDFLQQSQQALREIARSVPRNQVVILGAPEKEGTDLYNSAFLINGGEIVGSHRKVLLPNYDVFDEMRYFKAGTTGTVLRFSNTSVGVVVCEDLWHPDGPAQWAAASGLSTLISINASPYEHKKLNNRLNLLKHLAKSLNVNIVYVNMVGGEDELLFDGASLVVLNNGDLICSLPFFEESLCVADLPVTLKENVTAVLSSKLEEEETKVKTISIDAVVSDSTQVAQKVMIPEDDIANLYKGLVFAISDYVHKQGFKGVIVPVSGGIDSALVATLSVDALGPDKVKLIYLPTRFNRPESFEDANLLATNLGCTLSVIEIDHILQTYEEVLREKFQKQTFDVADENLQARIRANIAFYLSNMTGYLVMSCSNKSESAVGYGTIYGDMAGGFAPIRDVFKTQVYALARYRNSMKPVIPERTLMREPSAELNVNQKDQDVLPPYEVLDPLLEDYVVDNLPFAELARKYGEEITSKVLRMVKSSEFKRKQTPVAPKVSRRNFGKGWRMPIVNGFNPDRDTGRE</sequence>
<evidence type="ECO:0000256" key="9">
    <source>
        <dbReference type="RuleBase" id="RU003811"/>
    </source>
</evidence>
<evidence type="ECO:0000259" key="10">
    <source>
        <dbReference type="PROSITE" id="PS50263"/>
    </source>
</evidence>
<dbReference type="EMBL" id="CP001145">
    <property type="protein sequence ID" value="ACI16932.1"/>
    <property type="molecule type" value="Genomic_DNA"/>
</dbReference>
<dbReference type="Pfam" id="PF00795">
    <property type="entry name" value="CN_hydrolase"/>
    <property type="match status" value="1"/>
</dbReference>
<dbReference type="InterPro" id="IPR036526">
    <property type="entry name" value="C-N_Hydrolase_sf"/>
</dbReference>
<organism evidence="11 12">
    <name type="scientific">Coprothermobacter proteolyticus (strain ATCC 35245 / DSM 5265 / OCM 4 / BT)</name>
    <dbReference type="NCBI Taxonomy" id="309798"/>
    <lineage>
        <taxon>Bacteria</taxon>
        <taxon>Pseudomonadati</taxon>
        <taxon>Coprothermobacterota</taxon>
        <taxon>Coprothermobacteria</taxon>
        <taxon>Coprothermobacterales</taxon>
        <taxon>Coprothermobacteraceae</taxon>
        <taxon>Coprothermobacter</taxon>
    </lineage>
</organism>
<dbReference type="CDD" id="cd00553">
    <property type="entry name" value="NAD_synthase"/>
    <property type="match status" value="1"/>
</dbReference>
<evidence type="ECO:0000256" key="3">
    <source>
        <dbReference type="ARBA" id="ARBA00022598"/>
    </source>
</evidence>
<comment type="similarity">
    <text evidence="2 7 8">In the C-terminal section; belongs to the NAD synthetase family.</text>
</comment>
<dbReference type="InterPro" id="IPR014729">
    <property type="entry name" value="Rossmann-like_a/b/a_fold"/>
</dbReference>
<feature type="active site" description="Proton acceptor; for glutaminase activity" evidence="7">
    <location>
        <position position="39"/>
    </location>
</feature>
<dbReference type="PROSITE" id="PS50263">
    <property type="entry name" value="CN_HYDROLASE"/>
    <property type="match status" value="1"/>
</dbReference>
<feature type="binding site" evidence="7">
    <location>
        <position position="170"/>
    </location>
    <ligand>
        <name>L-glutamine</name>
        <dbReference type="ChEBI" id="CHEBI:58359"/>
    </ligand>
</feature>
<comment type="function">
    <text evidence="7">Catalyzes the ATP-dependent amidation of deamido-NAD to form NAD. Uses L-glutamine as a nitrogen source.</text>
</comment>
<comment type="caution">
    <text evidence="7">Lacks conserved residue(s) required for the propagation of feature annotation.</text>
</comment>
<dbReference type="AlphaFoldDB" id="B5Y8Q1"/>
<reference evidence="12" key="1">
    <citation type="submission" date="2008-08" db="EMBL/GenBank/DDBJ databases">
        <title>The complete genome sequence of Coprothermobacter proteolyticus strain ATCC 5245 / DSM 5265 / BT.</title>
        <authorList>
            <person name="Dodson R.J."/>
            <person name="Durkin A.S."/>
            <person name="Wu M."/>
            <person name="Eisen J."/>
            <person name="Sutton G."/>
        </authorList>
    </citation>
    <scope>NUCLEOTIDE SEQUENCE [LARGE SCALE GENOMIC DNA]</scope>
    <source>
        <strain evidence="12">ATCC 35245 / DSM 5265 / OCM 4 / BT</strain>
    </source>
</reference>
<dbReference type="SUPFAM" id="SSF52402">
    <property type="entry name" value="Adenine nucleotide alpha hydrolases-like"/>
    <property type="match status" value="1"/>
</dbReference>
<dbReference type="EC" id="6.3.5.1" evidence="7 8"/>
<keyword evidence="3 7" id="KW-0436">Ligase</keyword>
<evidence type="ECO:0000256" key="2">
    <source>
        <dbReference type="ARBA" id="ARBA00007145"/>
    </source>
</evidence>
<dbReference type="GO" id="GO:0005524">
    <property type="term" value="F:ATP binding"/>
    <property type="evidence" value="ECO:0007669"/>
    <property type="project" value="UniProtKB-UniRule"/>
</dbReference>
<dbReference type="Gene3D" id="3.60.110.10">
    <property type="entry name" value="Carbon-nitrogen hydrolase"/>
    <property type="match status" value="1"/>
</dbReference>
<dbReference type="GO" id="GO:0003952">
    <property type="term" value="F:NAD+ synthase (glutamine-hydrolyzing) activity"/>
    <property type="evidence" value="ECO:0007669"/>
    <property type="project" value="UniProtKB-UniRule"/>
</dbReference>
<keyword evidence="6 7" id="KW-0520">NAD</keyword>
<evidence type="ECO:0000313" key="12">
    <source>
        <dbReference type="Proteomes" id="UP000001732"/>
    </source>
</evidence>
<feature type="binding site" evidence="7">
    <location>
        <position position="113"/>
    </location>
    <ligand>
        <name>L-glutamine</name>
        <dbReference type="ChEBI" id="CHEBI:58359"/>
    </ligand>
</feature>
<evidence type="ECO:0000256" key="4">
    <source>
        <dbReference type="ARBA" id="ARBA00022741"/>
    </source>
</evidence>
<gene>
    <name evidence="7" type="primary">nadE</name>
    <name evidence="11" type="ordered locus">COPRO5265_0801</name>
</gene>
<comment type="catalytic activity">
    <reaction evidence="7 8">
        <text>deamido-NAD(+) + L-glutamine + ATP + H2O = L-glutamate + AMP + diphosphate + NAD(+) + H(+)</text>
        <dbReference type="Rhea" id="RHEA:24384"/>
        <dbReference type="ChEBI" id="CHEBI:15377"/>
        <dbReference type="ChEBI" id="CHEBI:15378"/>
        <dbReference type="ChEBI" id="CHEBI:29985"/>
        <dbReference type="ChEBI" id="CHEBI:30616"/>
        <dbReference type="ChEBI" id="CHEBI:33019"/>
        <dbReference type="ChEBI" id="CHEBI:57540"/>
        <dbReference type="ChEBI" id="CHEBI:58359"/>
        <dbReference type="ChEBI" id="CHEBI:58437"/>
        <dbReference type="ChEBI" id="CHEBI:456215"/>
        <dbReference type="EC" id="6.3.5.1"/>
    </reaction>
</comment>
<dbReference type="Pfam" id="PF02540">
    <property type="entry name" value="NAD_synthase"/>
    <property type="match status" value="1"/>
</dbReference>
<dbReference type="STRING" id="309798.COPRO5265_0801"/>
<dbReference type="eggNOG" id="COG0171">
    <property type="taxonomic scope" value="Bacteria"/>
</dbReference>
<dbReference type="RefSeq" id="WP_012543584.1">
    <property type="nucleotide sequence ID" value="NC_011295.1"/>
</dbReference>
<dbReference type="CDD" id="cd07570">
    <property type="entry name" value="GAT_Gln-NAD-synth"/>
    <property type="match status" value="1"/>
</dbReference>
<reference evidence="11 12" key="2">
    <citation type="journal article" date="2014" name="Genome Announc.">
        <title>Complete Genome Sequence of Coprothermobacter proteolyticus DSM 5265.</title>
        <authorList>
            <person name="Alexiev A."/>
            <person name="Coil D.A."/>
            <person name="Badger J.H."/>
            <person name="Enticknap J."/>
            <person name="Ward N."/>
            <person name="Robb F.T."/>
            <person name="Eisen J.A."/>
        </authorList>
    </citation>
    <scope>NUCLEOTIDE SEQUENCE [LARGE SCALE GENOMIC DNA]</scope>
    <source>
        <strain evidence="12">ATCC 35245 / DSM 5265 / OCM 4 / BT</strain>
    </source>
</reference>
<dbReference type="PANTHER" id="PTHR23090:SF9">
    <property type="entry name" value="GLUTAMINE-DEPENDENT NAD(+) SYNTHETASE"/>
    <property type="match status" value="1"/>
</dbReference>
<feature type="binding site" evidence="7">
    <location>
        <position position="396"/>
    </location>
    <ligand>
        <name>deamido-NAD(+)</name>
        <dbReference type="ChEBI" id="CHEBI:58437"/>
        <note>ligand shared between two neighboring subunits</note>
    </ligand>
</feature>
<dbReference type="GO" id="GO:0004359">
    <property type="term" value="F:glutaminase activity"/>
    <property type="evidence" value="ECO:0007669"/>
    <property type="project" value="InterPro"/>
</dbReference>
<dbReference type="PANTHER" id="PTHR23090">
    <property type="entry name" value="NH 3 /GLUTAMINE-DEPENDENT NAD + SYNTHETASE"/>
    <property type="match status" value="1"/>
</dbReference>
<dbReference type="FunFam" id="3.40.50.620:FF:000106">
    <property type="entry name" value="Glutamine-dependent NAD(+) synthetase"/>
    <property type="match status" value="1"/>
</dbReference>
<comment type="similarity">
    <text evidence="9">Belongs to the NAD synthetase family.</text>
</comment>
<dbReference type="GO" id="GO:0008795">
    <property type="term" value="F:NAD+ synthase activity"/>
    <property type="evidence" value="ECO:0007669"/>
    <property type="project" value="UniProtKB-UniRule"/>
</dbReference>
<evidence type="ECO:0000256" key="7">
    <source>
        <dbReference type="HAMAP-Rule" id="MF_02090"/>
    </source>
</evidence>
<dbReference type="PIRSF" id="PIRSF006630">
    <property type="entry name" value="NADS_GAT"/>
    <property type="match status" value="1"/>
</dbReference>
<feature type="binding site" evidence="7">
    <location>
        <position position="176"/>
    </location>
    <ligand>
        <name>L-glutamine</name>
        <dbReference type="ChEBI" id="CHEBI:58359"/>
    </ligand>
</feature>
<feature type="binding site" evidence="7">
    <location>
        <begin position="313"/>
        <end position="320"/>
    </location>
    <ligand>
        <name>ATP</name>
        <dbReference type="ChEBI" id="CHEBI:30616"/>
    </ligand>
</feature>
<dbReference type="GO" id="GO:0009435">
    <property type="term" value="P:NAD+ biosynthetic process"/>
    <property type="evidence" value="ECO:0007669"/>
    <property type="project" value="UniProtKB-UniRule"/>
</dbReference>
<feature type="active site" description="For glutaminase activity" evidence="7">
    <location>
        <position position="107"/>
    </location>
</feature>
<feature type="domain" description="CN hydrolase" evidence="10">
    <location>
        <begin position="1"/>
        <end position="240"/>
    </location>
</feature>
<dbReference type="NCBIfam" id="TIGR00552">
    <property type="entry name" value="nadE"/>
    <property type="match status" value="1"/>
</dbReference>
<dbReference type="InterPro" id="IPR003010">
    <property type="entry name" value="C-N_Hydrolase"/>
</dbReference>
<dbReference type="Proteomes" id="UP000001732">
    <property type="component" value="Chromosome"/>
</dbReference>
<dbReference type="NCBIfam" id="NF010588">
    <property type="entry name" value="PRK13981.1"/>
    <property type="match status" value="1"/>
</dbReference>
<dbReference type="eggNOG" id="COG0388">
    <property type="taxonomic scope" value="Bacteria"/>
</dbReference>
<proteinExistence type="inferred from homology"/>
<feature type="binding site" evidence="7">
    <location>
        <position position="425"/>
    </location>
    <ligand>
        <name>deamido-NAD(+)</name>
        <dbReference type="ChEBI" id="CHEBI:58437"/>
        <note>ligand shared between two neighboring subunits</note>
    </ligand>
</feature>
<dbReference type="HAMAP" id="MF_02090">
    <property type="entry name" value="NadE_glutamine_dep"/>
    <property type="match status" value="1"/>
</dbReference>
<comment type="pathway">
    <text evidence="1 7 8">Cofactor biosynthesis; NAD(+) biosynthesis; NAD(+) from deamido-NAD(+) (L-Gln route): step 1/1.</text>
</comment>
<evidence type="ECO:0000256" key="8">
    <source>
        <dbReference type="PIRNR" id="PIRNR006630"/>
    </source>
</evidence>